<organism evidence="2 3">
    <name type="scientific">Amycolatopsis samaneae</name>
    <dbReference type="NCBI Taxonomy" id="664691"/>
    <lineage>
        <taxon>Bacteria</taxon>
        <taxon>Bacillati</taxon>
        <taxon>Actinomycetota</taxon>
        <taxon>Actinomycetes</taxon>
        <taxon>Pseudonocardiales</taxon>
        <taxon>Pseudonocardiaceae</taxon>
        <taxon>Amycolatopsis</taxon>
    </lineage>
</organism>
<dbReference type="InterPro" id="IPR051604">
    <property type="entry name" value="Ergot_Alk_Oxidoreductase"/>
</dbReference>
<keyword evidence="3" id="KW-1185">Reference proteome</keyword>
<dbReference type="RefSeq" id="WP_345391071.1">
    <property type="nucleotide sequence ID" value="NZ_BAABHG010000004.1"/>
</dbReference>
<protein>
    <submittedName>
        <fullName evidence="2">NmrA family NAD(P)-binding protein</fullName>
    </submittedName>
</protein>
<dbReference type="InterPro" id="IPR036291">
    <property type="entry name" value="NAD(P)-bd_dom_sf"/>
</dbReference>
<evidence type="ECO:0000313" key="2">
    <source>
        <dbReference type="EMBL" id="MFD2461930.1"/>
    </source>
</evidence>
<reference evidence="3" key="1">
    <citation type="journal article" date="2019" name="Int. J. Syst. Evol. Microbiol.">
        <title>The Global Catalogue of Microorganisms (GCM) 10K type strain sequencing project: providing services to taxonomists for standard genome sequencing and annotation.</title>
        <authorList>
            <consortium name="The Broad Institute Genomics Platform"/>
            <consortium name="The Broad Institute Genome Sequencing Center for Infectious Disease"/>
            <person name="Wu L."/>
            <person name="Ma J."/>
        </authorList>
    </citation>
    <scope>NUCLEOTIDE SEQUENCE [LARGE SCALE GENOMIC DNA]</scope>
    <source>
        <strain evidence="3">CGMCC 4.7643</strain>
    </source>
</reference>
<dbReference type="Proteomes" id="UP001597419">
    <property type="component" value="Unassembled WGS sequence"/>
</dbReference>
<comment type="caution">
    <text evidence="2">The sequence shown here is derived from an EMBL/GenBank/DDBJ whole genome shotgun (WGS) entry which is preliminary data.</text>
</comment>
<dbReference type="Pfam" id="PF13460">
    <property type="entry name" value="NAD_binding_10"/>
    <property type="match status" value="1"/>
</dbReference>
<name>A0ABW5GM53_9PSEU</name>
<dbReference type="PANTHER" id="PTHR43162:SF1">
    <property type="entry name" value="PRESTALK A DIFFERENTIATION PROTEIN A"/>
    <property type="match status" value="1"/>
</dbReference>
<dbReference type="InterPro" id="IPR016040">
    <property type="entry name" value="NAD(P)-bd_dom"/>
</dbReference>
<sequence>MPDVLVIGATGTTGGRVLAGLRERGVAARAATRKPARAGQIRFDWADRATHADAVRDVRAVYLVAPVGVAEPGPVVEPFLATARAAGVRRVVLLGSSAVAEGDSGLGVLPRLVRAEMPEWAVLRPSWFMQNFTGEHPVAQGVRDGEIVTATGDGRIAFVDATDIAAVAVRALTDGEPHNTEHVLTGPEALSYAEAAEIVARHIGRPVRHRAVGPAEFTRRLTDSGLPAAFAAVLAALDEDIRRGAEDRVTPTVERVTGTPARSFHTFVKEEIR</sequence>
<dbReference type="EMBL" id="JBHUKU010000014">
    <property type="protein sequence ID" value="MFD2461930.1"/>
    <property type="molecule type" value="Genomic_DNA"/>
</dbReference>
<evidence type="ECO:0000259" key="1">
    <source>
        <dbReference type="Pfam" id="PF13460"/>
    </source>
</evidence>
<gene>
    <name evidence="2" type="ORF">ACFSYJ_25205</name>
</gene>
<dbReference type="Gene3D" id="3.40.50.720">
    <property type="entry name" value="NAD(P)-binding Rossmann-like Domain"/>
    <property type="match status" value="1"/>
</dbReference>
<feature type="domain" description="NAD(P)-binding" evidence="1">
    <location>
        <begin position="8"/>
        <end position="174"/>
    </location>
</feature>
<dbReference type="PANTHER" id="PTHR43162">
    <property type="match status" value="1"/>
</dbReference>
<proteinExistence type="predicted"/>
<accession>A0ABW5GM53</accession>
<dbReference type="SUPFAM" id="SSF51735">
    <property type="entry name" value="NAD(P)-binding Rossmann-fold domains"/>
    <property type="match status" value="1"/>
</dbReference>
<dbReference type="Gene3D" id="3.90.25.10">
    <property type="entry name" value="UDP-galactose 4-epimerase, domain 1"/>
    <property type="match status" value="1"/>
</dbReference>
<evidence type="ECO:0000313" key="3">
    <source>
        <dbReference type="Proteomes" id="UP001597419"/>
    </source>
</evidence>